<evidence type="ECO:0000313" key="2">
    <source>
        <dbReference type="Proteomes" id="UP000233180"/>
    </source>
</evidence>
<sequence>MWCCNVSDGIYSVTASELCKTISVARLEKHKNLSVNYRNLHHFPLELLKDEGLQYLERLYMKRNSLTTLTELWNIVGHGLG</sequence>
<dbReference type="Proteomes" id="UP000233180">
    <property type="component" value="Unassembled WGS sequence"/>
</dbReference>
<reference evidence="1 2" key="1">
    <citation type="submission" date="2016-06" db="EMBL/GenBank/DDBJ databases">
        <title>Genome of Rhinopithecus bieti.</title>
        <authorList>
            <person name="Wu"/>
            <person name="C.-I. and Zhang"/>
            <person name="Y."/>
        </authorList>
    </citation>
    <scope>NUCLEOTIDE SEQUENCE</scope>
</reference>
<dbReference type="Ensembl" id="ENSRBIT00000040614.1">
    <property type="protein sequence ID" value="ENSRBIP00000016766.1"/>
    <property type="gene ID" value="ENSRBIG00000032401.1"/>
</dbReference>
<dbReference type="GeneTree" id="ENSGT00940000167112"/>
<dbReference type="STRING" id="61621.ENSRBIP00000016766"/>
<proteinExistence type="predicted"/>
<reference evidence="1" key="3">
    <citation type="submission" date="2025-09" db="UniProtKB">
        <authorList>
            <consortium name="Ensembl"/>
        </authorList>
    </citation>
    <scope>IDENTIFICATION</scope>
</reference>
<evidence type="ECO:0000313" key="1">
    <source>
        <dbReference type="Ensembl" id="ENSRBIP00000016766.1"/>
    </source>
</evidence>
<keyword evidence="2" id="KW-1185">Reference proteome</keyword>
<dbReference type="AlphaFoldDB" id="A0A2K6KZR8"/>
<dbReference type="OMA" id="ASELCKM"/>
<accession>A0A2K6KZR8</accession>
<evidence type="ECO:0008006" key="3">
    <source>
        <dbReference type="Google" id="ProtNLM"/>
    </source>
</evidence>
<organism evidence="1 2">
    <name type="scientific">Rhinopithecus bieti</name>
    <name type="common">Black snub-nosed monkey</name>
    <name type="synonym">Pygathrix bieti</name>
    <dbReference type="NCBI Taxonomy" id="61621"/>
    <lineage>
        <taxon>Eukaryota</taxon>
        <taxon>Metazoa</taxon>
        <taxon>Chordata</taxon>
        <taxon>Craniata</taxon>
        <taxon>Vertebrata</taxon>
        <taxon>Euteleostomi</taxon>
        <taxon>Mammalia</taxon>
        <taxon>Eutheria</taxon>
        <taxon>Euarchontoglires</taxon>
        <taxon>Primates</taxon>
        <taxon>Haplorrhini</taxon>
        <taxon>Catarrhini</taxon>
        <taxon>Cercopithecidae</taxon>
        <taxon>Colobinae</taxon>
        <taxon>Rhinopithecus</taxon>
    </lineage>
</organism>
<reference evidence="1" key="2">
    <citation type="submission" date="2025-08" db="UniProtKB">
        <authorList>
            <consortium name="Ensembl"/>
        </authorList>
    </citation>
    <scope>IDENTIFICATION</scope>
</reference>
<name>A0A2K6KZR8_RHIBE</name>
<protein>
    <recommendedName>
        <fullName evidence="3">Leucine rich repeat containing 28</fullName>
    </recommendedName>
</protein>